<keyword evidence="12" id="KW-1185">Reference proteome</keyword>
<dbReference type="InterPro" id="IPR006665">
    <property type="entry name" value="OmpA-like"/>
</dbReference>
<dbReference type="EMBL" id="VRYZ01000001">
    <property type="protein sequence ID" value="TXS94802.1"/>
    <property type="molecule type" value="Genomic_DNA"/>
</dbReference>
<organism evidence="11 12">
    <name type="scientific">Parahaliea aestuarii</name>
    <dbReference type="NCBI Taxonomy" id="1852021"/>
    <lineage>
        <taxon>Bacteria</taxon>
        <taxon>Pseudomonadati</taxon>
        <taxon>Pseudomonadota</taxon>
        <taxon>Gammaproteobacteria</taxon>
        <taxon>Cellvibrionales</taxon>
        <taxon>Halieaceae</taxon>
        <taxon>Parahaliea</taxon>
    </lineage>
</organism>
<protein>
    <submittedName>
        <fullName evidence="11">Flagellar motor protein MotB</fullName>
    </submittedName>
</protein>
<sequence>MSDGARPVVIRRPKKITVAHHGGSWKIAYADFMTALMALFLVLWILSSATPQQLRNVAEYFRTPLSVALAGGDRQTSSTSVIPGGGADPTHVDGERQRTELRLETRATDIQRQFVALQKRIESVVKADEGLRELLHQIRFDMTPYGLRIQLVDTDQRPMFENGSDRVEPYMRDLLHVLAPLLNEMPNKLSISGHTDSAPYAAGVVGYSNWELSADRANASRRELVSGGFEDSKLLQVMGMGDQLPLPGSEPRDAANRRITLVVLNREAATLILDRVQEAMLASSALAME</sequence>
<keyword evidence="3" id="KW-1003">Cell membrane</keyword>
<keyword evidence="11" id="KW-0282">Flagellum</keyword>
<dbReference type="SUPFAM" id="SSF103088">
    <property type="entry name" value="OmpA-like"/>
    <property type="match status" value="1"/>
</dbReference>
<evidence type="ECO:0000313" key="12">
    <source>
        <dbReference type="Proteomes" id="UP000321933"/>
    </source>
</evidence>
<dbReference type="Gene3D" id="3.30.1330.60">
    <property type="entry name" value="OmpA-like domain"/>
    <property type="match status" value="1"/>
</dbReference>
<dbReference type="CDD" id="cd07185">
    <property type="entry name" value="OmpA_C-like"/>
    <property type="match status" value="1"/>
</dbReference>
<dbReference type="NCBIfam" id="NF006548">
    <property type="entry name" value="PRK09041.1"/>
    <property type="match status" value="1"/>
</dbReference>
<reference evidence="11 12" key="1">
    <citation type="submission" date="2019-08" db="EMBL/GenBank/DDBJ databases">
        <title>Parahaliea maris sp. nov., isolated from the surface seawater.</title>
        <authorList>
            <person name="Liu Y."/>
        </authorList>
    </citation>
    <scope>NUCLEOTIDE SEQUENCE [LARGE SCALE GENOMIC DNA]</scope>
    <source>
        <strain evidence="11 12">S2-26</strain>
    </source>
</reference>
<name>A0A5C9A4B3_9GAMM</name>
<dbReference type="OrthoDB" id="9809186at2"/>
<evidence type="ECO:0000256" key="7">
    <source>
        <dbReference type="PROSITE-ProRule" id="PRU00473"/>
    </source>
</evidence>
<feature type="transmembrane region" description="Helical" evidence="9">
    <location>
        <begin position="27"/>
        <end position="46"/>
    </location>
</feature>
<dbReference type="Proteomes" id="UP000321933">
    <property type="component" value="Unassembled WGS sequence"/>
</dbReference>
<evidence type="ECO:0000256" key="9">
    <source>
        <dbReference type="SAM" id="Phobius"/>
    </source>
</evidence>
<evidence type="ECO:0000256" key="6">
    <source>
        <dbReference type="ARBA" id="ARBA00023136"/>
    </source>
</evidence>
<keyword evidence="11" id="KW-0969">Cilium</keyword>
<proteinExistence type="inferred from homology"/>
<dbReference type="AlphaFoldDB" id="A0A5C9A4B3"/>
<evidence type="ECO:0000256" key="4">
    <source>
        <dbReference type="ARBA" id="ARBA00022692"/>
    </source>
</evidence>
<feature type="domain" description="OmpA-like" evidence="10">
    <location>
        <begin position="147"/>
        <end position="267"/>
    </location>
</feature>
<comment type="subcellular location">
    <subcellularLocation>
        <location evidence="1">Cell membrane</location>
        <topology evidence="1">Single-pass membrane protein</topology>
    </subcellularLocation>
</comment>
<keyword evidence="6 7" id="KW-0472">Membrane</keyword>
<evidence type="ECO:0000259" key="10">
    <source>
        <dbReference type="PROSITE" id="PS51123"/>
    </source>
</evidence>
<dbReference type="GO" id="GO:0005886">
    <property type="term" value="C:plasma membrane"/>
    <property type="evidence" value="ECO:0007669"/>
    <property type="project" value="UniProtKB-SubCell"/>
</dbReference>
<dbReference type="RefSeq" id="WP_148062644.1">
    <property type="nucleotide sequence ID" value="NZ_VRYZ01000001.1"/>
</dbReference>
<evidence type="ECO:0000256" key="2">
    <source>
        <dbReference type="ARBA" id="ARBA00008914"/>
    </source>
</evidence>
<dbReference type="PANTHER" id="PTHR30329:SF18">
    <property type="entry name" value="MOTILITY PROTEIN B"/>
    <property type="match status" value="1"/>
</dbReference>
<dbReference type="PANTHER" id="PTHR30329">
    <property type="entry name" value="STATOR ELEMENT OF FLAGELLAR MOTOR COMPLEX"/>
    <property type="match status" value="1"/>
</dbReference>
<dbReference type="Pfam" id="PF13677">
    <property type="entry name" value="MotB_plug"/>
    <property type="match status" value="1"/>
</dbReference>
<keyword evidence="11" id="KW-0966">Cell projection</keyword>
<evidence type="ECO:0000256" key="1">
    <source>
        <dbReference type="ARBA" id="ARBA00004162"/>
    </source>
</evidence>
<dbReference type="InterPro" id="IPR036737">
    <property type="entry name" value="OmpA-like_sf"/>
</dbReference>
<comment type="caution">
    <text evidence="11">The sequence shown here is derived from an EMBL/GenBank/DDBJ whole genome shotgun (WGS) entry which is preliminary data.</text>
</comment>
<dbReference type="Pfam" id="PF00691">
    <property type="entry name" value="OmpA"/>
    <property type="match status" value="1"/>
</dbReference>
<accession>A0A5C9A4B3</accession>
<evidence type="ECO:0000256" key="3">
    <source>
        <dbReference type="ARBA" id="ARBA00022475"/>
    </source>
</evidence>
<dbReference type="InterPro" id="IPR025713">
    <property type="entry name" value="MotB-like_N_dom"/>
</dbReference>
<gene>
    <name evidence="11" type="primary">motB</name>
    <name evidence="11" type="ORF">FVW59_02515</name>
</gene>
<feature type="region of interest" description="Disordered" evidence="8">
    <location>
        <begin position="76"/>
        <end position="97"/>
    </location>
</feature>
<dbReference type="InterPro" id="IPR050330">
    <property type="entry name" value="Bact_OuterMem_StrucFunc"/>
</dbReference>
<comment type="similarity">
    <text evidence="2">Belongs to the MotB family.</text>
</comment>
<evidence type="ECO:0000313" key="11">
    <source>
        <dbReference type="EMBL" id="TXS94802.1"/>
    </source>
</evidence>
<evidence type="ECO:0000256" key="5">
    <source>
        <dbReference type="ARBA" id="ARBA00022989"/>
    </source>
</evidence>
<keyword evidence="5 9" id="KW-1133">Transmembrane helix</keyword>
<dbReference type="PROSITE" id="PS51123">
    <property type="entry name" value="OMPA_2"/>
    <property type="match status" value="1"/>
</dbReference>
<evidence type="ECO:0000256" key="8">
    <source>
        <dbReference type="SAM" id="MobiDB-lite"/>
    </source>
</evidence>
<keyword evidence="4 9" id="KW-0812">Transmembrane</keyword>